<dbReference type="STRING" id="1314785.A0A165AXC5"/>
<keyword evidence="2" id="KW-0812">Transmembrane</keyword>
<evidence type="ECO:0008006" key="5">
    <source>
        <dbReference type="Google" id="ProtNLM"/>
    </source>
</evidence>
<dbReference type="InParanoid" id="A0A165AXC5"/>
<feature type="transmembrane region" description="Helical" evidence="2">
    <location>
        <begin position="103"/>
        <end position="122"/>
    </location>
</feature>
<feature type="transmembrane region" description="Helical" evidence="2">
    <location>
        <begin position="43"/>
        <end position="65"/>
    </location>
</feature>
<dbReference type="GO" id="GO:0015677">
    <property type="term" value="P:copper ion import"/>
    <property type="evidence" value="ECO:0007669"/>
    <property type="project" value="TreeGrafter"/>
</dbReference>
<dbReference type="InterPro" id="IPR051410">
    <property type="entry name" value="Ferric/Cupric_Reductase"/>
</dbReference>
<dbReference type="GO" id="GO:0000293">
    <property type="term" value="F:ferric-chelate reductase activity"/>
    <property type="evidence" value="ECO:0007669"/>
    <property type="project" value="TreeGrafter"/>
</dbReference>
<keyword evidence="2" id="KW-1133">Transmembrane helix</keyword>
<feature type="transmembrane region" description="Helical" evidence="2">
    <location>
        <begin position="176"/>
        <end position="209"/>
    </location>
</feature>
<dbReference type="GO" id="GO:0005886">
    <property type="term" value="C:plasma membrane"/>
    <property type="evidence" value="ECO:0007669"/>
    <property type="project" value="TreeGrafter"/>
</dbReference>
<dbReference type="OrthoDB" id="10006946at2759"/>
<evidence type="ECO:0000313" key="4">
    <source>
        <dbReference type="Proteomes" id="UP000076871"/>
    </source>
</evidence>
<dbReference type="PANTHER" id="PTHR32361">
    <property type="entry name" value="FERRIC/CUPRIC REDUCTASE TRANSMEMBRANE COMPONENT"/>
    <property type="match status" value="1"/>
</dbReference>
<feature type="transmembrane region" description="Helical" evidence="2">
    <location>
        <begin position="72"/>
        <end position="91"/>
    </location>
</feature>
<dbReference type="GO" id="GO:0006826">
    <property type="term" value="P:iron ion transport"/>
    <property type="evidence" value="ECO:0007669"/>
    <property type="project" value="TreeGrafter"/>
</dbReference>
<sequence length="673" mass="75886">MASRDSMMMAVLTAYLTTPYYVNDVDYITAYLDIHAQSTPSYVYTYILWAVIAVTLVLFAAFHLVSLRGGYFGALWSNMLLTRCSVNVSALTQYMPDYTIGKAWWTLGNRTGLIAFTLFPLIQLTIEQRSSTGKVLYTYAWDYINFIYGWIAFGFMTVLVVRSLRPIWWLYYKIFYFLYVMLVPLTLIFFTLHHASVGWWCWAALTLWIRERIWRSIWWLTTNDYLDRVLPSPAPKNSQKGPALNASALLESWEMEPMSSPHVLKKLYIPPSSPTTSKLSMDVHITCIPGKVTLGASGSYIPPLGFAHAELLPGRTIRLCLITPGYMPWLTMHPFTVATVCGQEAPMDEGRELIFLIRAKNGWTKRLWDTVVCTIALALACPCCSMCAYVSLAEMAHPLVGSEVNGGSPVSTSDMFTLFDWYMSSLRAAGERICDECQNDPRIFFSNDAAHTFNRHSLSSKPLFVWQDHVKTEEKSAHSGPISSADGEVDDIFDPHYHQGDYVEWKGDLGHEEHVLDLTNFEGDDDTVMPGERQFGNSVKREGRLCRAASQAALLSGKCKRHQDGDDEKDNGLDHVFNLSSVSGWSEAGSLMVLMSEVDIGKSGEHLRLELDEQELQDVGVIMEHAHPRKLRLYKVVAEEVQLIQKHIIVECCGPLSLNAVVRKAITSQINLE</sequence>
<keyword evidence="4" id="KW-1185">Reference proteome</keyword>
<name>A0A165AXC5_9APHY</name>
<dbReference type="RefSeq" id="XP_040757576.1">
    <property type="nucleotide sequence ID" value="XM_040907437.1"/>
</dbReference>
<reference evidence="3 4" key="1">
    <citation type="journal article" date="2016" name="Mol. Biol. Evol.">
        <title>Comparative Genomics of Early-Diverging Mushroom-Forming Fungi Provides Insights into the Origins of Lignocellulose Decay Capabilities.</title>
        <authorList>
            <person name="Nagy L.G."/>
            <person name="Riley R."/>
            <person name="Tritt A."/>
            <person name="Adam C."/>
            <person name="Daum C."/>
            <person name="Floudas D."/>
            <person name="Sun H."/>
            <person name="Yadav J.S."/>
            <person name="Pangilinan J."/>
            <person name="Larsson K.H."/>
            <person name="Matsuura K."/>
            <person name="Barry K."/>
            <person name="Labutti K."/>
            <person name="Kuo R."/>
            <person name="Ohm R.A."/>
            <person name="Bhattacharya S.S."/>
            <person name="Shirouzu T."/>
            <person name="Yoshinaga Y."/>
            <person name="Martin F.M."/>
            <person name="Grigoriev I.V."/>
            <person name="Hibbett D.S."/>
        </authorList>
    </citation>
    <scope>NUCLEOTIDE SEQUENCE [LARGE SCALE GENOMIC DNA]</scope>
    <source>
        <strain evidence="3 4">93-53</strain>
    </source>
</reference>
<dbReference type="EMBL" id="KV427712">
    <property type="protein sequence ID" value="KZS99835.1"/>
    <property type="molecule type" value="Genomic_DNA"/>
</dbReference>
<protein>
    <recommendedName>
        <fullName evidence="5">FAD-binding FR-type domain-containing protein</fullName>
    </recommendedName>
</protein>
<feature type="transmembrane region" description="Helical" evidence="2">
    <location>
        <begin position="143"/>
        <end position="164"/>
    </location>
</feature>
<accession>A0A165AXC5</accession>
<dbReference type="GO" id="GO:0006879">
    <property type="term" value="P:intracellular iron ion homeostasis"/>
    <property type="evidence" value="ECO:0007669"/>
    <property type="project" value="TreeGrafter"/>
</dbReference>
<evidence type="ECO:0000256" key="1">
    <source>
        <dbReference type="ARBA" id="ARBA00022448"/>
    </source>
</evidence>
<dbReference type="AlphaFoldDB" id="A0A165AXC5"/>
<keyword evidence="1" id="KW-0813">Transport</keyword>
<dbReference type="GeneID" id="63824466"/>
<keyword evidence="2" id="KW-0472">Membrane</keyword>
<evidence type="ECO:0000256" key="2">
    <source>
        <dbReference type="SAM" id="Phobius"/>
    </source>
</evidence>
<evidence type="ECO:0000313" key="3">
    <source>
        <dbReference type="EMBL" id="KZS99835.1"/>
    </source>
</evidence>
<proteinExistence type="predicted"/>
<organism evidence="3 4">
    <name type="scientific">Laetiporus sulphureus 93-53</name>
    <dbReference type="NCBI Taxonomy" id="1314785"/>
    <lineage>
        <taxon>Eukaryota</taxon>
        <taxon>Fungi</taxon>
        <taxon>Dikarya</taxon>
        <taxon>Basidiomycota</taxon>
        <taxon>Agaricomycotina</taxon>
        <taxon>Agaricomycetes</taxon>
        <taxon>Polyporales</taxon>
        <taxon>Laetiporus</taxon>
    </lineage>
</organism>
<dbReference type="PANTHER" id="PTHR32361:SF9">
    <property type="entry name" value="FERRIC REDUCTASE TRANSMEMBRANE COMPONENT 3-RELATED"/>
    <property type="match status" value="1"/>
</dbReference>
<gene>
    <name evidence="3" type="ORF">LAESUDRAFT_718475</name>
</gene>
<dbReference type="Proteomes" id="UP000076871">
    <property type="component" value="Unassembled WGS sequence"/>
</dbReference>